<reference evidence="3" key="2">
    <citation type="submission" date="2023-08" db="EMBL/GenBank/DDBJ databases">
        <title>Identification and characterization of horizontal gene transfer across gut microbiota members of farm animals based on homology search.</title>
        <authorList>
            <person name="Schwarzerova J."/>
            <person name="Nykrynova M."/>
            <person name="Jureckova K."/>
            <person name="Cejkova D."/>
            <person name="Rychlik I."/>
        </authorList>
    </citation>
    <scope>NUCLEOTIDE SEQUENCE</scope>
    <source>
        <strain evidence="3">ET15</strain>
        <strain evidence="2">ET37</strain>
    </source>
</reference>
<dbReference type="Proteomes" id="UP001167831">
    <property type="component" value="Unassembled WGS sequence"/>
</dbReference>
<dbReference type="InterPro" id="IPR052533">
    <property type="entry name" value="WalJ/YycJ-like"/>
</dbReference>
<evidence type="ECO:0000313" key="4">
    <source>
        <dbReference type="Proteomes" id="UP001167831"/>
    </source>
</evidence>
<dbReference type="RefSeq" id="WP_289825645.1">
    <property type="nucleotide sequence ID" value="NZ_JAUEIE010000009.1"/>
</dbReference>
<dbReference type="EMBL" id="JAUEIE010000009">
    <property type="protein sequence ID" value="MDN0023200.1"/>
    <property type="molecule type" value="Genomic_DNA"/>
</dbReference>
<dbReference type="InterPro" id="IPR001279">
    <property type="entry name" value="Metallo-B-lactamas"/>
</dbReference>
<sequence length="266" mass="30066">MFKFISFGSGSSGNCYCLFTETDGLMIDAGLGIRTIKKYFYEYGFSFHMLHNIIVTHDHADHIKSVGTLSTTHGLPVYATAAVHQGIMRNYCVRNKIPENNKRIIEKNVPFHAGEFDITAFDVPHDSSDNVGYRIEYGGKVFCIITDAGHVTDEMADMIGNTDYLVLESNYDEDMLRDGPYPEYLKSRIRSGRGHLGNNECAAALERYASERLRHVWLCHLSEENNHPEIVRKTVGQILDSPGTVNARHFEIDILKRKSPNGVFEL</sequence>
<proteinExistence type="predicted"/>
<reference evidence="3" key="1">
    <citation type="submission" date="2023-06" db="EMBL/GenBank/DDBJ databases">
        <authorList>
            <person name="Zeman M."/>
            <person name="Kubasova T."/>
            <person name="Jahodarova E."/>
            <person name="Nykrynova M."/>
            <person name="Rychlik I."/>
        </authorList>
    </citation>
    <scope>NUCLEOTIDE SEQUENCE</scope>
    <source>
        <strain evidence="3">ET15</strain>
        <strain evidence="2">ET37</strain>
    </source>
</reference>
<dbReference type="Pfam" id="PF12706">
    <property type="entry name" value="Lactamase_B_2"/>
    <property type="match status" value="1"/>
</dbReference>
<evidence type="ECO:0000313" key="5">
    <source>
        <dbReference type="Proteomes" id="UP001168478"/>
    </source>
</evidence>
<keyword evidence="4" id="KW-1185">Reference proteome</keyword>
<organism evidence="3 5">
    <name type="scientific">Leyella lascolaii</name>
    <dbReference type="NCBI Taxonomy" id="1776379"/>
    <lineage>
        <taxon>Bacteria</taxon>
        <taxon>Pseudomonadati</taxon>
        <taxon>Bacteroidota</taxon>
        <taxon>Bacteroidia</taxon>
        <taxon>Bacteroidales</taxon>
        <taxon>Prevotellaceae</taxon>
        <taxon>Leyella</taxon>
    </lineage>
</organism>
<dbReference type="PANTHER" id="PTHR47619:SF1">
    <property type="entry name" value="EXODEOXYRIBONUCLEASE WALJ"/>
    <property type="match status" value="1"/>
</dbReference>
<dbReference type="SMART" id="SM00849">
    <property type="entry name" value="Lactamase_B"/>
    <property type="match status" value="1"/>
</dbReference>
<evidence type="ECO:0000259" key="1">
    <source>
        <dbReference type="SMART" id="SM00849"/>
    </source>
</evidence>
<evidence type="ECO:0000313" key="2">
    <source>
        <dbReference type="EMBL" id="MDN0023200.1"/>
    </source>
</evidence>
<gene>
    <name evidence="2" type="ORF">QVN81_09235</name>
    <name evidence="3" type="ORF">QVN84_06015</name>
</gene>
<dbReference type="Gene3D" id="3.60.15.10">
    <property type="entry name" value="Ribonuclease Z/Hydroxyacylglutathione hydrolase-like"/>
    <property type="match status" value="1"/>
</dbReference>
<name>A0AAW7JQA7_9BACT</name>
<protein>
    <submittedName>
        <fullName evidence="3">MBL fold metallo-hydrolase</fullName>
    </submittedName>
</protein>
<dbReference type="PANTHER" id="PTHR47619">
    <property type="entry name" value="METALLO-HYDROLASE YYCJ-RELATED"/>
    <property type="match status" value="1"/>
</dbReference>
<dbReference type="AlphaFoldDB" id="A0AAW7JQA7"/>
<comment type="caution">
    <text evidence="3">The sequence shown here is derived from an EMBL/GenBank/DDBJ whole genome shotgun (WGS) entry which is preliminary data.</text>
</comment>
<dbReference type="InterPro" id="IPR036866">
    <property type="entry name" value="RibonucZ/Hydroxyglut_hydro"/>
</dbReference>
<dbReference type="SUPFAM" id="SSF56281">
    <property type="entry name" value="Metallo-hydrolase/oxidoreductase"/>
    <property type="match status" value="1"/>
</dbReference>
<dbReference type="Proteomes" id="UP001168478">
    <property type="component" value="Unassembled WGS sequence"/>
</dbReference>
<feature type="domain" description="Metallo-beta-lactamase" evidence="1">
    <location>
        <begin position="12"/>
        <end position="188"/>
    </location>
</feature>
<accession>A0AAW7JQA7</accession>
<dbReference type="EMBL" id="JAUEIF010000004">
    <property type="protein sequence ID" value="MDN0025075.1"/>
    <property type="molecule type" value="Genomic_DNA"/>
</dbReference>
<evidence type="ECO:0000313" key="3">
    <source>
        <dbReference type="EMBL" id="MDN0025075.1"/>
    </source>
</evidence>